<organism evidence="1 2">
    <name type="scientific">Ornithinimicrobium humiphilum</name>
    <dbReference type="NCBI Taxonomy" id="125288"/>
    <lineage>
        <taxon>Bacteria</taxon>
        <taxon>Bacillati</taxon>
        <taxon>Actinomycetota</taxon>
        <taxon>Actinomycetes</taxon>
        <taxon>Micrococcales</taxon>
        <taxon>Ornithinimicrobiaceae</taxon>
        <taxon>Ornithinimicrobium</taxon>
    </lineage>
</organism>
<keyword evidence="2" id="KW-1185">Reference proteome</keyword>
<dbReference type="EMBL" id="VFPU01000001">
    <property type="protein sequence ID" value="TQM96080.1"/>
    <property type="molecule type" value="Genomic_DNA"/>
</dbReference>
<protein>
    <submittedName>
        <fullName evidence="1">Uncharacterized protein</fullName>
    </submittedName>
</protein>
<sequence length="176" mass="19189">MQKSLMDAIVLTDYGQIDLVWSWDGGFDGDVDRFFAGQVNGLVGVGDPDGVYVHLARRSGGSHVQVVLSSAAPPLADGPWEDVVEVSLTIPSEIGVRVTSWAGESSWPLELPAGSYRLRVSARGRDAGAADEFVDQVVDHYLLQLWPSPPEPDAIIRVGSQNARYFHAEWGSRRDK</sequence>
<accession>A0A543KLY9</accession>
<dbReference type="AlphaFoldDB" id="A0A543KLY9"/>
<dbReference type="Proteomes" id="UP000315133">
    <property type="component" value="Unassembled WGS sequence"/>
</dbReference>
<name>A0A543KLY9_9MICO</name>
<proteinExistence type="predicted"/>
<gene>
    <name evidence="1" type="ORF">FB476_0937</name>
</gene>
<evidence type="ECO:0000313" key="1">
    <source>
        <dbReference type="EMBL" id="TQM96080.1"/>
    </source>
</evidence>
<evidence type="ECO:0000313" key="2">
    <source>
        <dbReference type="Proteomes" id="UP000315133"/>
    </source>
</evidence>
<comment type="caution">
    <text evidence="1">The sequence shown here is derived from an EMBL/GenBank/DDBJ whole genome shotgun (WGS) entry which is preliminary data.</text>
</comment>
<dbReference type="OrthoDB" id="4485313at2"/>
<reference evidence="1 2" key="1">
    <citation type="submission" date="2019-06" db="EMBL/GenBank/DDBJ databases">
        <title>Sequencing the genomes of 1000 actinobacteria strains.</title>
        <authorList>
            <person name="Klenk H.-P."/>
        </authorList>
    </citation>
    <scope>NUCLEOTIDE SEQUENCE [LARGE SCALE GENOMIC DNA]</scope>
    <source>
        <strain evidence="1 2">DSM 12362</strain>
    </source>
</reference>
<dbReference type="RefSeq" id="WP_141817745.1">
    <property type="nucleotide sequence ID" value="NZ_BAAAIL010000003.1"/>
</dbReference>